<reference evidence="1 2" key="1">
    <citation type="submission" date="2024-09" db="EMBL/GenBank/DDBJ databases">
        <authorList>
            <person name="Sun Q."/>
            <person name="Mori K."/>
        </authorList>
    </citation>
    <scope>NUCLEOTIDE SEQUENCE [LARGE SCALE GENOMIC DNA]</scope>
    <source>
        <strain evidence="1 2">CECT 8365</strain>
    </source>
</reference>
<evidence type="ECO:0000313" key="2">
    <source>
        <dbReference type="Proteomes" id="UP001589562"/>
    </source>
</evidence>
<keyword evidence="2" id="KW-1185">Reference proteome</keyword>
<dbReference type="RefSeq" id="WP_379680600.1">
    <property type="nucleotide sequence ID" value="NZ_JBHMFE010000015.1"/>
</dbReference>
<dbReference type="Proteomes" id="UP001589562">
    <property type="component" value="Unassembled WGS sequence"/>
</dbReference>
<accession>A0ABV5HC91</accession>
<name>A0ABV5HC91_9FLAO</name>
<gene>
    <name evidence="1" type="ORF">ACFFVK_13110</name>
</gene>
<organism evidence="1 2">
    <name type="scientific">Flavobacterium gyeonganense</name>
    <dbReference type="NCBI Taxonomy" id="1310418"/>
    <lineage>
        <taxon>Bacteria</taxon>
        <taxon>Pseudomonadati</taxon>
        <taxon>Bacteroidota</taxon>
        <taxon>Flavobacteriia</taxon>
        <taxon>Flavobacteriales</taxon>
        <taxon>Flavobacteriaceae</taxon>
        <taxon>Flavobacterium</taxon>
    </lineage>
</organism>
<comment type="caution">
    <text evidence="1">The sequence shown here is derived from an EMBL/GenBank/DDBJ whole genome shotgun (WGS) entry which is preliminary data.</text>
</comment>
<evidence type="ECO:0000313" key="1">
    <source>
        <dbReference type="EMBL" id="MFB9109519.1"/>
    </source>
</evidence>
<proteinExistence type="predicted"/>
<sequence length="59" mass="6835">ILPNLIIFVRYKITVSATEGLVQQPLQRIWAFGLMEKWFCIWNDLANPRIGLNLVPNPL</sequence>
<dbReference type="EMBL" id="JBHMFE010000015">
    <property type="protein sequence ID" value="MFB9109519.1"/>
    <property type="molecule type" value="Genomic_DNA"/>
</dbReference>
<protein>
    <submittedName>
        <fullName evidence="1">Uncharacterized protein</fullName>
    </submittedName>
</protein>
<feature type="non-terminal residue" evidence="1">
    <location>
        <position position="1"/>
    </location>
</feature>